<gene>
    <name evidence="1" type="ORF">RFI_09474</name>
</gene>
<evidence type="ECO:0000313" key="2">
    <source>
        <dbReference type="Proteomes" id="UP000023152"/>
    </source>
</evidence>
<proteinExistence type="predicted"/>
<dbReference type="Proteomes" id="UP000023152">
    <property type="component" value="Unassembled WGS sequence"/>
</dbReference>
<sequence length="383" mass="44854">MSHKRKAEDTLHKNSTELQRKAQFRNTYLNEFLNAAISSVRDFATVLCEEKDCLCTKESETESSLLKVVVNRILKSKFEKQIRQIQMKVSLELEDKILYCKTIDMEMNTNTSTDEKLDAINDPNTIQLQTKGSKTPFEISVQLLHDEIIVDTMEGTDSLLCHPHLLRRGLTLLFQIDVTIEQKDTTTTTTTQRSVGVWNVTDDDKDERTVWIELHNADNESLLFGVLECSVQWEWEWEWEHSEHNLSLSNADIRRLLSTYEKEITATPSVHSHLRQKRLIMSSIQLNASRHSLEKQSPFYIDELERQRHALTDVDVNVDVDINVDIDEEQKEKKYMQSQSQTSVHLENQHNYYCLWQFCHPQFQYSFVLCCAICYKLFCVFIF</sequence>
<reference evidence="1 2" key="1">
    <citation type="journal article" date="2013" name="Curr. Biol.">
        <title>The Genome of the Foraminiferan Reticulomyxa filosa.</title>
        <authorList>
            <person name="Glockner G."/>
            <person name="Hulsmann N."/>
            <person name="Schleicher M."/>
            <person name="Noegel A.A."/>
            <person name="Eichinger L."/>
            <person name="Gallinger C."/>
            <person name="Pawlowski J."/>
            <person name="Sierra R."/>
            <person name="Euteneuer U."/>
            <person name="Pillet L."/>
            <person name="Moustafa A."/>
            <person name="Platzer M."/>
            <person name="Groth M."/>
            <person name="Szafranski K."/>
            <person name="Schliwa M."/>
        </authorList>
    </citation>
    <scope>NUCLEOTIDE SEQUENCE [LARGE SCALE GENOMIC DNA]</scope>
</reference>
<keyword evidence="2" id="KW-1185">Reference proteome</keyword>
<dbReference type="EMBL" id="ASPP01007117">
    <property type="protein sequence ID" value="ETO27660.1"/>
    <property type="molecule type" value="Genomic_DNA"/>
</dbReference>
<name>X6NN13_RETFI</name>
<evidence type="ECO:0000313" key="1">
    <source>
        <dbReference type="EMBL" id="ETO27660.1"/>
    </source>
</evidence>
<protein>
    <submittedName>
        <fullName evidence="1">Uncharacterized protein</fullName>
    </submittedName>
</protein>
<dbReference type="AlphaFoldDB" id="X6NN13"/>
<organism evidence="1 2">
    <name type="scientific">Reticulomyxa filosa</name>
    <dbReference type="NCBI Taxonomy" id="46433"/>
    <lineage>
        <taxon>Eukaryota</taxon>
        <taxon>Sar</taxon>
        <taxon>Rhizaria</taxon>
        <taxon>Retaria</taxon>
        <taxon>Foraminifera</taxon>
        <taxon>Monothalamids</taxon>
        <taxon>Reticulomyxidae</taxon>
        <taxon>Reticulomyxa</taxon>
    </lineage>
</organism>
<comment type="caution">
    <text evidence="1">The sequence shown here is derived from an EMBL/GenBank/DDBJ whole genome shotgun (WGS) entry which is preliminary data.</text>
</comment>
<accession>X6NN13</accession>